<evidence type="ECO:0000256" key="1">
    <source>
        <dbReference type="ARBA" id="ARBA00022729"/>
    </source>
</evidence>
<evidence type="ECO:0000259" key="2">
    <source>
        <dbReference type="Pfam" id="PF18962"/>
    </source>
</evidence>
<sequence>MFWISLAQAQESINTSGGDASGSSGTVAYSVGQVVYTTNTASNGSAAQGVQQAYEIYSLAIKEVRTSISVDVFPNPTTSNLTLQINEFNNQRYSYQLYDILGKALKKGEITSQQTQINTSGLPSATYILHIQNEESQKVQSFKVIKTQ</sequence>
<reference evidence="3 4" key="1">
    <citation type="journal article" date="2014" name="Int. J. Syst. Evol. Microbiol.">
        <title>Complete genome sequence of Corynebacterium casei LMG S-19264T (=DSM 44701T), isolated from a smear-ripened cheese.</title>
        <authorList>
            <consortium name="US DOE Joint Genome Institute (JGI-PGF)"/>
            <person name="Walter F."/>
            <person name="Albersmeier A."/>
            <person name="Kalinowski J."/>
            <person name="Ruckert C."/>
        </authorList>
    </citation>
    <scope>NUCLEOTIDE SEQUENCE [LARGE SCALE GENOMIC DNA]</scope>
    <source>
        <strain evidence="3 4">CGMCC 1.12925</strain>
    </source>
</reference>
<feature type="domain" description="Secretion system C-terminal sorting" evidence="2">
    <location>
        <begin position="72"/>
        <end position="142"/>
    </location>
</feature>
<accession>A0A917ECY3</accession>
<evidence type="ECO:0000313" key="4">
    <source>
        <dbReference type="Proteomes" id="UP000599688"/>
    </source>
</evidence>
<dbReference type="EMBL" id="BMGL01000014">
    <property type="protein sequence ID" value="GGE21619.1"/>
    <property type="molecule type" value="Genomic_DNA"/>
</dbReference>
<protein>
    <recommendedName>
        <fullName evidence="2">Secretion system C-terminal sorting domain-containing protein</fullName>
    </recommendedName>
</protein>
<organism evidence="3 4">
    <name type="scientific">Psychroflexus salis</name>
    <dbReference type="NCBI Taxonomy" id="1526574"/>
    <lineage>
        <taxon>Bacteria</taxon>
        <taxon>Pseudomonadati</taxon>
        <taxon>Bacteroidota</taxon>
        <taxon>Flavobacteriia</taxon>
        <taxon>Flavobacteriales</taxon>
        <taxon>Flavobacteriaceae</taxon>
        <taxon>Psychroflexus</taxon>
    </lineage>
</organism>
<name>A0A917ECY3_9FLAO</name>
<dbReference type="InterPro" id="IPR026444">
    <property type="entry name" value="Secre_tail"/>
</dbReference>
<evidence type="ECO:0000313" key="3">
    <source>
        <dbReference type="EMBL" id="GGE21619.1"/>
    </source>
</evidence>
<proteinExistence type="predicted"/>
<dbReference type="AlphaFoldDB" id="A0A917ECY3"/>
<gene>
    <name evidence="3" type="ORF">GCM10010831_23360</name>
</gene>
<keyword evidence="4" id="KW-1185">Reference proteome</keyword>
<dbReference type="Proteomes" id="UP000599688">
    <property type="component" value="Unassembled WGS sequence"/>
</dbReference>
<dbReference type="Pfam" id="PF18962">
    <property type="entry name" value="Por_Secre_tail"/>
    <property type="match status" value="1"/>
</dbReference>
<comment type="caution">
    <text evidence="3">The sequence shown here is derived from an EMBL/GenBank/DDBJ whole genome shotgun (WGS) entry which is preliminary data.</text>
</comment>
<keyword evidence="1" id="KW-0732">Signal</keyword>
<dbReference type="NCBIfam" id="TIGR04183">
    <property type="entry name" value="Por_Secre_tail"/>
    <property type="match status" value="1"/>
</dbReference>